<proteinExistence type="predicted"/>
<dbReference type="Proteomes" id="UP000053820">
    <property type="component" value="Unassembled WGS sequence"/>
</dbReference>
<sequence length="150" mass="16433">MAVGSRGDVKDNVWWLRTRRLHAPSVKTACATERGIPNISSACMKRPTTVLLWRDIVEAIFQDDHSLSAMSCGCIEEHRLREAYFGGGEGWRRKRLEVLLAAGGTLHCARRSQGGGSLGGYDEMLGERLGLDCVGGEIEIWGDGSRDQGD</sequence>
<evidence type="ECO:0000313" key="2">
    <source>
        <dbReference type="Proteomes" id="UP000053820"/>
    </source>
</evidence>
<dbReference type="AlphaFoldDB" id="A0A0C9W8P6"/>
<dbReference type="HOGENOM" id="CLU_1740755_0_0_1"/>
<gene>
    <name evidence="1" type="ORF">HYDPIDRAFT_170976</name>
</gene>
<evidence type="ECO:0000313" key="1">
    <source>
        <dbReference type="EMBL" id="KIJ59082.1"/>
    </source>
</evidence>
<reference evidence="1 2" key="1">
    <citation type="submission" date="2014-04" db="EMBL/GenBank/DDBJ databases">
        <title>Evolutionary Origins and Diversification of the Mycorrhizal Mutualists.</title>
        <authorList>
            <consortium name="DOE Joint Genome Institute"/>
            <consortium name="Mycorrhizal Genomics Consortium"/>
            <person name="Kohler A."/>
            <person name="Kuo A."/>
            <person name="Nagy L.G."/>
            <person name="Floudas D."/>
            <person name="Copeland A."/>
            <person name="Barry K.W."/>
            <person name="Cichocki N."/>
            <person name="Veneault-Fourrey C."/>
            <person name="LaButti K."/>
            <person name="Lindquist E.A."/>
            <person name="Lipzen A."/>
            <person name="Lundell T."/>
            <person name="Morin E."/>
            <person name="Murat C."/>
            <person name="Riley R."/>
            <person name="Ohm R."/>
            <person name="Sun H."/>
            <person name="Tunlid A."/>
            <person name="Henrissat B."/>
            <person name="Grigoriev I.V."/>
            <person name="Hibbett D.S."/>
            <person name="Martin F."/>
        </authorList>
    </citation>
    <scope>NUCLEOTIDE SEQUENCE [LARGE SCALE GENOMIC DNA]</scope>
    <source>
        <strain evidence="1 2">MD-312</strain>
    </source>
</reference>
<name>A0A0C9W8P6_9AGAM</name>
<dbReference type="EMBL" id="KN839898">
    <property type="protein sequence ID" value="KIJ59082.1"/>
    <property type="molecule type" value="Genomic_DNA"/>
</dbReference>
<protein>
    <submittedName>
        <fullName evidence="1">Uncharacterized protein</fullName>
    </submittedName>
</protein>
<keyword evidence="2" id="KW-1185">Reference proteome</keyword>
<accession>A0A0C9W8P6</accession>
<organism evidence="1 2">
    <name type="scientific">Hydnomerulius pinastri MD-312</name>
    <dbReference type="NCBI Taxonomy" id="994086"/>
    <lineage>
        <taxon>Eukaryota</taxon>
        <taxon>Fungi</taxon>
        <taxon>Dikarya</taxon>
        <taxon>Basidiomycota</taxon>
        <taxon>Agaricomycotina</taxon>
        <taxon>Agaricomycetes</taxon>
        <taxon>Agaricomycetidae</taxon>
        <taxon>Boletales</taxon>
        <taxon>Boletales incertae sedis</taxon>
        <taxon>Leucogyrophana</taxon>
    </lineage>
</organism>